<accession>A0A679JCF3</accession>
<sequence>MPTVYVFAVLTFVVLSCLLALAGSWVGDLDRLPMQWGLNGQPTWYAPKWIALGFIPAIGLIVMATVAVSHVPGGDGSAVARNMATVGAILIAAEIFYLFMLRRHLVG</sequence>
<dbReference type="Pfam" id="PF07853">
    <property type="entry name" value="DUF1648"/>
    <property type="match status" value="1"/>
</dbReference>
<dbReference type="AlphaFoldDB" id="A0A679JCF3"/>
<protein>
    <recommendedName>
        <fullName evidence="2">DUF1648 domain-containing protein</fullName>
    </recommendedName>
</protein>
<organism evidence="3">
    <name type="scientific">Methylobacterium bullatum</name>
    <dbReference type="NCBI Taxonomy" id="570505"/>
    <lineage>
        <taxon>Bacteria</taxon>
        <taxon>Pseudomonadati</taxon>
        <taxon>Pseudomonadota</taxon>
        <taxon>Alphaproteobacteria</taxon>
        <taxon>Hyphomicrobiales</taxon>
        <taxon>Methylobacteriaceae</taxon>
        <taxon>Methylobacterium</taxon>
    </lineage>
</organism>
<feature type="transmembrane region" description="Helical" evidence="1">
    <location>
        <begin position="49"/>
        <end position="71"/>
    </location>
</feature>
<proteinExistence type="predicted"/>
<evidence type="ECO:0000259" key="2">
    <source>
        <dbReference type="Pfam" id="PF07853"/>
    </source>
</evidence>
<evidence type="ECO:0000256" key="1">
    <source>
        <dbReference type="SAM" id="Phobius"/>
    </source>
</evidence>
<feature type="transmembrane region" description="Helical" evidence="1">
    <location>
        <begin position="83"/>
        <end position="101"/>
    </location>
</feature>
<dbReference type="InterPro" id="IPR012867">
    <property type="entry name" value="DUF1648"/>
</dbReference>
<dbReference type="EMBL" id="LR743504">
    <property type="protein sequence ID" value="CAA2106441.1"/>
    <property type="molecule type" value="Genomic_DNA"/>
</dbReference>
<feature type="domain" description="DUF1648" evidence="2">
    <location>
        <begin position="30"/>
        <end position="59"/>
    </location>
</feature>
<keyword evidence="1" id="KW-0472">Membrane</keyword>
<keyword evidence="1" id="KW-1133">Transmembrane helix</keyword>
<keyword evidence="1" id="KW-0812">Transmembrane</keyword>
<evidence type="ECO:0000313" key="3">
    <source>
        <dbReference type="EMBL" id="CAA2106441.1"/>
    </source>
</evidence>
<name>A0A679JCF3_9HYPH</name>
<feature type="transmembrane region" description="Helical" evidence="1">
    <location>
        <begin position="6"/>
        <end position="28"/>
    </location>
</feature>
<gene>
    <name evidence="3" type="ORF">MBUL_03676</name>
</gene>
<reference evidence="3" key="1">
    <citation type="submission" date="2019-12" db="EMBL/GenBank/DDBJ databases">
        <authorList>
            <person name="Cremers G."/>
        </authorList>
    </citation>
    <scope>NUCLEOTIDE SEQUENCE</scope>
    <source>
        <strain evidence="3">Mbul1</strain>
    </source>
</reference>